<dbReference type="EMBL" id="AP024237">
    <property type="protein sequence ID" value="BCO37951.1"/>
    <property type="molecule type" value="Genomic_DNA"/>
</dbReference>
<protein>
    <submittedName>
        <fullName evidence="2">Uncharacterized protein</fullName>
    </submittedName>
</protein>
<evidence type="ECO:0000256" key="1">
    <source>
        <dbReference type="SAM" id="MobiDB-lite"/>
    </source>
</evidence>
<accession>A0A7R7GY05</accession>
<name>A0A7R7GY05_9MYCO</name>
<keyword evidence="3" id="KW-1185">Reference proteome</keyword>
<organism evidence="2 3">
    <name type="scientific">Mycobacterium heckeshornense</name>
    <dbReference type="NCBI Taxonomy" id="110505"/>
    <lineage>
        <taxon>Bacteria</taxon>
        <taxon>Bacillati</taxon>
        <taxon>Actinomycetota</taxon>
        <taxon>Actinomycetes</taxon>
        <taxon>Mycobacteriales</taxon>
        <taxon>Mycobacteriaceae</taxon>
        <taxon>Mycobacterium</taxon>
    </lineage>
</organism>
<evidence type="ECO:0000313" key="2">
    <source>
        <dbReference type="EMBL" id="BCO37951.1"/>
    </source>
</evidence>
<reference evidence="2 3" key="1">
    <citation type="submission" date="2020-12" db="EMBL/GenBank/DDBJ databases">
        <title>Complete genome sequence of Mycobacterium heckeshornense JCM 15655T, closely related to a pathogenic non-tuberculous mycobacterial species Mycobacterium xenopi.</title>
        <authorList>
            <person name="Yoshida M."/>
            <person name="Fukano H."/>
            <person name="Asakura T."/>
            <person name="Suzuki M."/>
            <person name="Hoshino Y."/>
        </authorList>
    </citation>
    <scope>NUCLEOTIDE SEQUENCE [LARGE SCALE GENOMIC DNA]</scope>
    <source>
        <strain evidence="2 3">JCM 15655</strain>
    </source>
</reference>
<dbReference type="AlphaFoldDB" id="A0A7R7GY05"/>
<evidence type="ECO:0000313" key="3">
    <source>
        <dbReference type="Proteomes" id="UP000595446"/>
    </source>
</evidence>
<proteinExistence type="predicted"/>
<gene>
    <name evidence="2" type="ORF">MHEC_43840</name>
</gene>
<sequence>MSPPRQPSAGQCSKRQPANGLWLPRSPTRELAGVGGDLLHRAGQRDSGRPRAAAQRIAVDDRLVGAAAHCDAAVTNTRAGAVLVHSAMALPVDLEQLVHHERQLRYSALTNCDADEISGFNDQPDDGQAAGLRIGEAQSEYRLYSAVGAAMASSAAVKPDRRTARCAWIPLRRMCSRSTEIASLPGQRCAWTWVAAAPPPRCG</sequence>
<dbReference type="Proteomes" id="UP000595446">
    <property type="component" value="Chromosome"/>
</dbReference>
<feature type="region of interest" description="Disordered" evidence="1">
    <location>
        <begin position="1"/>
        <end position="34"/>
    </location>
</feature>